<feature type="compositionally biased region" description="Basic and acidic residues" evidence="1">
    <location>
        <begin position="239"/>
        <end position="248"/>
    </location>
</feature>
<feature type="region of interest" description="Disordered" evidence="1">
    <location>
        <begin position="289"/>
        <end position="326"/>
    </location>
</feature>
<evidence type="ECO:0000313" key="3">
    <source>
        <dbReference type="Proteomes" id="UP000248817"/>
    </source>
</evidence>
<name>A0A2V5HQN0_9EURO</name>
<dbReference type="EMBL" id="KZ825707">
    <property type="protein sequence ID" value="PYI24952.1"/>
    <property type="molecule type" value="Genomic_DNA"/>
</dbReference>
<protein>
    <submittedName>
        <fullName evidence="2">Uncharacterized protein</fullName>
    </submittedName>
</protein>
<feature type="region of interest" description="Disordered" evidence="1">
    <location>
        <begin position="217"/>
        <end position="248"/>
    </location>
</feature>
<organism evidence="2 3">
    <name type="scientific">Aspergillus indologenus CBS 114.80</name>
    <dbReference type="NCBI Taxonomy" id="1450541"/>
    <lineage>
        <taxon>Eukaryota</taxon>
        <taxon>Fungi</taxon>
        <taxon>Dikarya</taxon>
        <taxon>Ascomycota</taxon>
        <taxon>Pezizomycotina</taxon>
        <taxon>Eurotiomycetes</taxon>
        <taxon>Eurotiomycetidae</taxon>
        <taxon>Eurotiales</taxon>
        <taxon>Aspergillaceae</taxon>
        <taxon>Aspergillus</taxon>
        <taxon>Aspergillus subgen. Circumdati</taxon>
    </lineage>
</organism>
<sequence>MSSQVSQSVCSGFDYLQTFAQELRQEKIKLEGLINAMDCVVDDYKGILDFHLSLVQDDEDIAGHRGNLRRTQEVLSYLGQRLEKVQNALYREEIISESGSEANPIKIDSELVPHHRYVPSCAGDEPIPDHQDTTTPHRSIKVSHQEDTGDTISESSSEANRILIDSYYPYAPSCAGDTERLSVDLNPIETVPDSRESPSLRANALDRDILPLSRVDSPVLSTATDPTKRFKSTGSSDNQSRKSRIDERALFKPLDESQTTFGQLDVSSDLNISVRTPVTRSMARERATSLLQTRSVVTRSMTRKRAVPEYNESHTRLGSTKKARRI</sequence>
<dbReference type="Proteomes" id="UP000248817">
    <property type="component" value="Unassembled WGS sequence"/>
</dbReference>
<feature type="compositionally biased region" description="Polar residues" evidence="1">
    <location>
        <begin position="289"/>
        <end position="300"/>
    </location>
</feature>
<feature type="region of interest" description="Disordered" evidence="1">
    <location>
        <begin position="124"/>
        <end position="156"/>
    </location>
</feature>
<dbReference type="AlphaFoldDB" id="A0A2V5HQN0"/>
<proteinExistence type="predicted"/>
<accession>A0A2V5HQN0</accession>
<keyword evidence="3" id="KW-1185">Reference proteome</keyword>
<evidence type="ECO:0000313" key="2">
    <source>
        <dbReference type="EMBL" id="PYI24952.1"/>
    </source>
</evidence>
<evidence type="ECO:0000256" key="1">
    <source>
        <dbReference type="SAM" id="MobiDB-lite"/>
    </source>
</evidence>
<gene>
    <name evidence="2" type="ORF">BP00DRAFT_471213</name>
</gene>
<reference evidence="2 3" key="1">
    <citation type="submission" date="2018-02" db="EMBL/GenBank/DDBJ databases">
        <title>The genomes of Aspergillus section Nigri reveals drivers in fungal speciation.</title>
        <authorList>
            <consortium name="DOE Joint Genome Institute"/>
            <person name="Vesth T.C."/>
            <person name="Nybo J."/>
            <person name="Theobald S."/>
            <person name="Brandl J."/>
            <person name="Frisvad J.C."/>
            <person name="Nielsen K.F."/>
            <person name="Lyhne E.K."/>
            <person name="Kogle M.E."/>
            <person name="Kuo A."/>
            <person name="Riley R."/>
            <person name="Clum A."/>
            <person name="Nolan M."/>
            <person name="Lipzen A."/>
            <person name="Salamov A."/>
            <person name="Henrissat B."/>
            <person name="Wiebenga A."/>
            <person name="De vries R.P."/>
            <person name="Grigoriev I.V."/>
            <person name="Mortensen U.H."/>
            <person name="Andersen M.R."/>
            <person name="Baker S.E."/>
        </authorList>
    </citation>
    <scope>NUCLEOTIDE SEQUENCE [LARGE SCALE GENOMIC DNA]</scope>
    <source>
        <strain evidence="2 3">CBS 114.80</strain>
    </source>
</reference>